<name>A0A510GDI4_9RICK</name>
<dbReference type="Proteomes" id="UP000321183">
    <property type="component" value="Chromosome"/>
</dbReference>
<sequence>MIPDKAKLDKLIKTAKNQGGRVIIETWPISTDEATNLITAKFGINSEDQIYGLKLEIHEILKDPNNTAENLKKYVSQISRQFQKDLGKAEVNPIDFNFNTKKAMKDRPEDIQKEQATSYEPPKEN</sequence>
<evidence type="ECO:0000313" key="3">
    <source>
        <dbReference type="Proteomes" id="UP000321183"/>
    </source>
</evidence>
<keyword evidence="3" id="KW-1185">Reference proteome</keyword>
<accession>A0A510GDI4</accession>
<dbReference type="EMBL" id="AP019563">
    <property type="protein sequence ID" value="BBJ32109.1"/>
    <property type="molecule type" value="Genomic_DNA"/>
</dbReference>
<evidence type="ECO:0000313" key="2">
    <source>
        <dbReference type="EMBL" id="BBJ32109.1"/>
    </source>
</evidence>
<reference evidence="2 3" key="1">
    <citation type="submission" date="2019-04" db="EMBL/GenBank/DDBJ databases">
        <title>Draft genome sequence of Rickettsia asiatica Maytaro1284.</title>
        <authorList>
            <person name="Thu M."/>
            <person name="Qiu Y."/>
            <person name="Nakao R."/>
        </authorList>
    </citation>
    <scope>NUCLEOTIDE SEQUENCE [LARGE SCALE GENOMIC DNA]</scope>
    <source>
        <strain evidence="2 3">Maytaro1284</strain>
    </source>
</reference>
<gene>
    <name evidence="2" type="ORF">RAS_12180</name>
</gene>
<protein>
    <submittedName>
        <fullName evidence="2">Uncharacterized protein</fullName>
    </submittedName>
</protein>
<feature type="region of interest" description="Disordered" evidence="1">
    <location>
        <begin position="101"/>
        <end position="125"/>
    </location>
</feature>
<dbReference type="AlphaFoldDB" id="A0A510GDI4"/>
<feature type="compositionally biased region" description="Basic and acidic residues" evidence="1">
    <location>
        <begin position="103"/>
        <end position="113"/>
    </location>
</feature>
<proteinExistence type="predicted"/>
<organism evidence="2 3">
    <name type="scientific">Rickettsia asiatica</name>
    <dbReference type="NCBI Taxonomy" id="238800"/>
    <lineage>
        <taxon>Bacteria</taxon>
        <taxon>Pseudomonadati</taxon>
        <taxon>Pseudomonadota</taxon>
        <taxon>Alphaproteobacteria</taxon>
        <taxon>Rickettsiales</taxon>
        <taxon>Rickettsiaceae</taxon>
        <taxon>Rickettsieae</taxon>
        <taxon>Rickettsia</taxon>
        <taxon>spotted fever group</taxon>
    </lineage>
</organism>
<evidence type="ECO:0000256" key="1">
    <source>
        <dbReference type="SAM" id="MobiDB-lite"/>
    </source>
</evidence>
<dbReference type="KEGG" id="ras:RAS_12180"/>